<keyword evidence="3" id="KW-0732">Signal</keyword>
<comment type="similarity">
    <text evidence="2">Belongs to the bacterial solute-binding protein 2 family.</text>
</comment>
<organism evidence="5 6">
    <name type="scientific">Flexivirga aerilata</name>
    <dbReference type="NCBI Taxonomy" id="1656889"/>
    <lineage>
        <taxon>Bacteria</taxon>
        <taxon>Bacillati</taxon>
        <taxon>Actinomycetota</taxon>
        <taxon>Actinomycetes</taxon>
        <taxon>Micrococcales</taxon>
        <taxon>Dermacoccaceae</taxon>
        <taxon>Flexivirga</taxon>
    </lineage>
</organism>
<dbReference type="EMBL" id="JABENB010000001">
    <property type="protein sequence ID" value="NNG39505.1"/>
    <property type="molecule type" value="Genomic_DNA"/>
</dbReference>
<evidence type="ECO:0000313" key="6">
    <source>
        <dbReference type="Proteomes" id="UP000557772"/>
    </source>
</evidence>
<sequence>MKRCILALLAFAAALVVVAGCSLPQSQENVKASSKLLTPDQVKIAVVTHAAPGDQFWDFVRSGVDQAAKDDGVQVDYNSSPEPAQQSTLIDNAVASGANGIIVSMANPDALRAAIRRAVSKGIPVVTINSGIDDWKAFGAFTHIGQSESIAGTAAGEQLSKNGAKKAICVIHEAGNIGLEQRCAAAKKAFKGTMTNLQVNGTDTNGTAASITSKLRADKSIDAVLALQGQVATLAVGAKGSAGSKAQIATFDVDQNVLSAILGGRLAFAIDQQPYAQGYEGVAAMVLKLTRGITLGGGQPIYTGPTIVDKSNAQVTLDALKGEVG</sequence>
<evidence type="ECO:0000256" key="2">
    <source>
        <dbReference type="ARBA" id="ARBA00007639"/>
    </source>
</evidence>
<dbReference type="InterPro" id="IPR028082">
    <property type="entry name" value="Peripla_BP_I"/>
</dbReference>
<comment type="subcellular location">
    <subcellularLocation>
        <location evidence="1">Cell envelope</location>
    </subcellularLocation>
</comment>
<dbReference type="PANTHER" id="PTHR30036:SF7">
    <property type="entry name" value="ABC TRANSPORTER PERIPLASMIC-BINDING PROTEIN YPHF"/>
    <property type="match status" value="1"/>
</dbReference>
<evidence type="ECO:0000313" key="5">
    <source>
        <dbReference type="EMBL" id="NNG39505.1"/>
    </source>
</evidence>
<proteinExistence type="inferred from homology"/>
<dbReference type="Pfam" id="PF13407">
    <property type="entry name" value="Peripla_BP_4"/>
    <property type="match status" value="1"/>
</dbReference>
<comment type="caution">
    <text evidence="5">The sequence shown here is derived from an EMBL/GenBank/DDBJ whole genome shotgun (WGS) entry which is preliminary data.</text>
</comment>
<keyword evidence="6" id="KW-1185">Reference proteome</keyword>
<accession>A0A849AGB6</accession>
<protein>
    <submittedName>
        <fullName evidence="5">Substrate-binding domain-containing protein</fullName>
    </submittedName>
</protein>
<dbReference type="RefSeq" id="WP_171154320.1">
    <property type="nucleotide sequence ID" value="NZ_JABENB010000001.1"/>
</dbReference>
<dbReference type="PROSITE" id="PS51257">
    <property type="entry name" value="PROKAR_LIPOPROTEIN"/>
    <property type="match status" value="1"/>
</dbReference>
<reference evidence="5 6" key="1">
    <citation type="submission" date="2020-05" db="EMBL/GenBank/DDBJ databases">
        <title>Flexivirga sp. ID2601S isolated from air conditioner.</title>
        <authorList>
            <person name="Kim D.H."/>
        </authorList>
    </citation>
    <scope>NUCLEOTIDE SEQUENCE [LARGE SCALE GENOMIC DNA]</scope>
    <source>
        <strain evidence="5 6">ID2601S</strain>
    </source>
</reference>
<name>A0A849AGB6_9MICO</name>
<dbReference type="AlphaFoldDB" id="A0A849AGB6"/>
<gene>
    <name evidence="5" type="ORF">HJ588_09510</name>
</gene>
<dbReference type="GO" id="GO:0030288">
    <property type="term" value="C:outer membrane-bounded periplasmic space"/>
    <property type="evidence" value="ECO:0007669"/>
    <property type="project" value="TreeGrafter"/>
</dbReference>
<dbReference type="SUPFAM" id="SSF53822">
    <property type="entry name" value="Periplasmic binding protein-like I"/>
    <property type="match status" value="1"/>
</dbReference>
<dbReference type="PANTHER" id="PTHR30036">
    <property type="entry name" value="D-XYLOSE-BINDING PERIPLASMIC PROTEIN"/>
    <property type="match status" value="1"/>
</dbReference>
<dbReference type="Gene3D" id="3.40.50.2300">
    <property type="match status" value="2"/>
</dbReference>
<evidence type="ECO:0000259" key="4">
    <source>
        <dbReference type="Pfam" id="PF13407"/>
    </source>
</evidence>
<feature type="signal peptide" evidence="3">
    <location>
        <begin position="1"/>
        <end position="19"/>
    </location>
</feature>
<dbReference type="GO" id="GO:0030246">
    <property type="term" value="F:carbohydrate binding"/>
    <property type="evidence" value="ECO:0007669"/>
    <property type="project" value="TreeGrafter"/>
</dbReference>
<feature type="domain" description="Periplasmic binding protein" evidence="4">
    <location>
        <begin position="44"/>
        <end position="289"/>
    </location>
</feature>
<dbReference type="Proteomes" id="UP000557772">
    <property type="component" value="Unassembled WGS sequence"/>
</dbReference>
<dbReference type="InterPro" id="IPR025997">
    <property type="entry name" value="SBP_2_dom"/>
</dbReference>
<evidence type="ECO:0000256" key="3">
    <source>
        <dbReference type="SAM" id="SignalP"/>
    </source>
</evidence>
<evidence type="ECO:0000256" key="1">
    <source>
        <dbReference type="ARBA" id="ARBA00004196"/>
    </source>
</evidence>
<feature type="chain" id="PRO_5038357635" evidence="3">
    <location>
        <begin position="20"/>
        <end position="325"/>
    </location>
</feature>
<dbReference type="InterPro" id="IPR050555">
    <property type="entry name" value="Bact_Solute-Bind_Prot2"/>
</dbReference>